<protein>
    <submittedName>
        <fullName evidence="2">Uncharacterized protein</fullName>
    </submittedName>
</protein>
<evidence type="ECO:0000313" key="3">
    <source>
        <dbReference type="Proteomes" id="UP000433309"/>
    </source>
</evidence>
<comment type="caution">
    <text evidence="2">The sequence shown here is derived from an EMBL/GenBank/DDBJ whole genome shotgun (WGS) entry which is preliminary data.</text>
</comment>
<evidence type="ECO:0000313" key="2">
    <source>
        <dbReference type="EMBL" id="MRW90628.1"/>
    </source>
</evidence>
<feature type="region of interest" description="Disordered" evidence="1">
    <location>
        <begin position="1"/>
        <end position="20"/>
    </location>
</feature>
<dbReference type="Proteomes" id="UP000433309">
    <property type="component" value="Unassembled WGS sequence"/>
</dbReference>
<organism evidence="2 3">
    <name type="scientific">Duganella guangzhouensis</name>
    <dbReference type="NCBI Taxonomy" id="2666084"/>
    <lineage>
        <taxon>Bacteria</taxon>
        <taxon>Pseudomonadati</taxon>
        <taxon>Pseudomonadota</taxon>
        <taxon>Betaproteobacteria</taxon>
        <taxon>Burkholderiales</taxon>
        <taxon>Oxalobacteraceae</taxon>
        <taxon>Telluria group</taxon>
        <taxon>Duganella</taxon>
    </lineage>
</organism>
<dbReference type="RefSeq" id="WP_154376274.1">
    <property type="nucleotide sequence ID" value="NZ_WKJK01000005.1"/>
</dbReference>
<proteinExistence type="predicted"/>
<name>A0A6I2KXA0_9BURK</name>
<sequence length="98" mass="11460">MANKQSWGSPEAIEETEGLLRSNKSRQKGIANLQKIAKTLRWAIRCIDHQAEDKEVRRKFLRPHLETLETVVGLFRKYALTKDPLMEDLLEIQRKVFV</sequence>
<evidence type="ECO:0000256" key="1">
    <source>
        <dbReference type="SAM" id="MobiDB-lite"/>
    </source>
</evidence>
<keyword evidence="3" id="KW-1185">Reference proteome</keyword>
<dbReference type="EMBL" id="WKJK01000005">
    <property type="protein sequence ID" value="MRW90628.1"/>
    <property type="molecule type" value="Genomic_DNA"/>
</dbReference>
<dbReference type="AlphaFoldDB" id="A0A6I2KXA0"/>
<gene>
    <name evidence="2" type="ORF">GJ699_11575</name>
</gene>
<accession>A0A6I2KXA0</accession>
<reference evidence="2 3" key="1">
    <citation type="submission" date="2019-11" db="EMBL/GenBank/DDBJ databases">
        <title>Novel species isolated from a subtropical stream in China.</title>
        <authorList>
            <person name="Lu H."/>
        </authorList>
    </citation>
    <scope>NUCLEOTIDE SEQUENCE [LARGE SCALE GENOMIC DNA]</scope>
    <source>
        <strain evidence="2 3">FT80W</strain>
    </source>
</reference>